<name>A0A9Q3P846_9BASI</name>
<feature type="region of interest" description="Disordered" evidence="1">
    <location>
        <begin position="487"/>
        <end position="517"/>
    </location>
</feature>
<evidence type="ECO:0008006" key="4">
    <source>
        <dbReference type="Google" id="ProtNLM"/>
    </source>
</evidence>
<evidence type="ECO:0000256" key="1">
    <source>
        <dbReference type="SAM" id="MobiDB-lite"/>
    </source>
</evidence>
<sequence length="720" mass="80132">MLQHCTLSLAPSTQRSTFLLLHKRPMLVNIFKNLPHALRVGSHFMQDINVSEPLSMRSCFETGLDFPMIINAPTTSLIVTDLNYSMIQSITFPQATDTSKPKGDNSECLLLSKDVDMAFQSPGKIGHDSQNTKAEMIPAFKFINSSSLSQDQKTVSPKEAFLDYDHVFTKLEGEAARRKSFRQPTTLTTNFQENQQVTQFRRPAASCFQNIKTNNGIAHSTLSTSAKLQVIMHAKETTLNGMSFRQQRTKCNTTSLNLNLPPQCVPKNAIRWPSSPVSYSCNPLRRFSSNDNEKLGLHALDDGSQFLESNCASRAKNPTYPVLPPHASKSTQRLYKTRQGVEETYSAFKIPSTPEWEEEFSSSSDDVSGIGDFELVSQTSQDILISSGNLNHKTCNNSQFLNKMNSSISQSSNFSGKISNLEAYFPSLSGDTPSLLASRTEVFVEDFNDACSQQSPCTLLCDSSSRNAHLLKVDPGSLSETLRYFTSLESPGSGPGGPLSYDEKNSKNNQSDPSRHKRISVAEQIHSFCQRQEYYINEPKTNFGEDTGKMRDLVTKAINEFEVNNFSKLNLQLPSSLPQPQGQEASLHTKNALSKEVLASNSASVTLKFRRMARKTGSTCSTKSSGALCHLRNRGRFLGRNFINLVQPSASIRKFSDSIKCGYVDKNTGQKCQTLFKRSYDLVRHKETIHDCKGPEGSRMPQWTCEECGGAFSRKDALIR</sequence>
<reference evidence="2" key="1">
    <citation type="submission" date="2021-03" db="EMBL/GenBank/DDBJ databases">
        <title>Draft genome sequence of rust myrtle Austropuccinia psidii MF-1, a brazilian biotype.</title>
        <authorList>
            <person name="Quecine M.C."/>
            <person name="Pachon D.M.R."/>
            <person name="Bonatelli M.L."/>
            <person name="Correr F.H."/>
            <person name="Franceschini L.M."/>
            <person name="Leite T.F."/>
            <person name="Margarido G.R.A."/>
            <person name="Almeida C.A."/>
            <person name="Ferrarezi J.A."/>
            <person name="Labate C.A."/>
        </authorList>
    </citation>
    <scope>NUCLEOTIDE SEQUENCE</scope>
    <source>
        <strain evidence="2">MF-1</strain>
    </source>
</reference>
<dbReference type="EMBL" id="AVOT02057941">
    <property type="protein sequence ID" value="MBW0551944.1"/>
    <property type="molecule type" value="Genomic_DNA"/>
</dbReference>
<accession>A0A9Q3P846</accession>
<protein>
    <recommendedName>
        <fullName evidence="4">C2H2-type domain-containing protein</fullName>
    </recommendedName>
</protein>
<dbReference type="Proteomes" id="UP000765509">
    <property type="component" value="Unassembled WGS sequence"/>
</dbReference>
<proteinExistence type="predicted"/>
<evidence type="ECO:0000313" key="3">
    <source>
        <dbReference type="Proteomes" id="UP000765509"/>
    </source>
</evidence>
<comment type="caution">
    <text evidence="2">The sequence shown here is derived from an EMBL/GenBank/DDBJ whole genome shotgun (WGS) entry which is preliminary data.</text>
</comment>
<organism evidence="2 3">
    <name type="scientific">Austropuccinia psidii MF-1</name>
    <dbReference type="NCBI Taxonomy" id="1389203"/>
    <lineage>
        <taxon>Eukaryota</taxon>
        <taxon>Fungi</taxon>
        <taxon>Dikarya</taxon>
        <taxon>Basidiomycota</taxon>
        <taxon>Pucciniomycotina</taxon>
        <taxon>Pucciniomycetes</taxon>
        <taxon>Pucciniales</taxon>
        <taxon>Sphaerophragmiaceae</taxon>
        <taxon>Austropuccinia</taxon>
    </lineage>
</organism>
<dbReference type="AlphaFoldDB" id="A0A9Q3P846"/>
<evidence type="ECO:0000313" key="2">
    <source>
        <dbReference type="EMBL" id="MBW0551944.1"/>
    </source>
</evidence>
<gene>
    <name evidence="2" type="ORF">O181_091659</name>
</gene>
<keyword evidence="3" id="KW-1185">Reference proteome</keyword>
<dbReference type="OrthoDB" id="8922241at2759"/>